<dbReference type="RefSeq" id="XP_068354494.1">
    <property type="nucleotide sequence ID" value="XM_068493776.1"/>
</dbReference>
<dbReference type="OrthoDB" id="438179at2759"/>
<feature type="domain" description="tRNA synthetases class I catalytic" evidence="12">
    <location>
        <begin position="25"/>
        <end position="327"/>
    </location>
</feature>
<keyword evidence="8" id="KW-0648">Protein biosynthesis</keyword>
<evidence type="ECO:0000256" key="4">
    <source>
        <dbReference type="ARBA" id="ARBA00022723"/>
    </source>
</evidence>
<dbReference type="Proteomes" id="UP000179807">
    <property type="component" value="Unassembled WGS sequence"/>
</dbReference>
<reference evidence="13" key="1">
    <citation type="submission" date="2016-10" db="EMBL/GenBank/DDBJ databases">
        <authorList>
            <person name="Benchimol M."/>
            <person name="Almeida L.G."/>
            <person name="Vasconcelos A.T."/>
            <person name="Perreira-Neves A."/>
            <person name="Rosa I.A."/>
            <person name="Tasca T."/>
            <person name="Bogo M.R."/>
            <person name="de Souza W."/>
        </authorList>
    </citation>
    <scope>NUCLEOTIDE SEQUENCE [LARGE SCALE GENOMIC DNA]</scope>
    <source>
        <strain evidence="13">K</strain>
    </source>
</reference>
<dbReference type="VEuPathDB" id="TrichDB:TRFO_07597"/>
<gene>
    <name evidence="13" type="primary">cysS</name>
    <name evidence="13" type="ORF">TRFO_07597</name>
</gene>
<dbReference type="HAMAP" id="MF_00041">
    <property type="entry name" value="Cys_tRNA_synth"/>
    <property type="match status" value="1"/>
</dbReference>
<dbReference type="GO" id="GO:0006423">
    <property type="term" value="P:cysteinyl-tRNA aminoacylation"/>
    <property type="evidence" value="ECO:0007669"/>
    <property type="project" value="InterPro"/>
</dbReference>
<dbReference type="InterPro" id="IPR009080">
    <property type="entry name" value="tRNAsynth_Ia_anticodon-bd"/>
</dbReference>
<evidence type="ECO:0000313" key="13">
    <source>
        <dbReference type="EMBL" id="OHT01358.1"/>
    </source>
</evidence>
<evidence type="ECO:0000256" key="6">
    <source>
        <dbReference type="ARBA" id="ARBA00022833"/>
    </source>
</evidence>
<feature type="region of interest" description="Disordered" evidence="11">
    <location>
        <begin position="546"/>
        <end position="605"/>
    </location>
</feature>
<evidence type="ECO:0000256" key="11">
    <source>
        <dbReference type="SAM" id="MobiDB-lite"/>
    </source>
</evidence>
<dbReference type="PRINTS" id="PR00983">
    <property type="entry name" value="TRNASYNTHCYS"/>
</dbReference>
<keyword evidence="4" id="KW-0479">Metal-binding</keyword>
<dbReference type="InterPro" id="IPR032678">
    <property type="entry name" value="tRNA-synt_1_cat_dom"/>
</dbReference>
<keyword evidence="7" id="KW-0067">ATP-binding</keyword>
<dbReference type="EMBL" id="MLAK01000915">
    <property type="protein sequence ID" value="OHT01358.1"/>
    <property type="molecule type" value="Genomic_DNA"/>
</dbReference>
<dbReference type="InterPro" id="IPR014729">
    <property type="entry name" value="Rossmann-like_a/b/a_fold"/>
</dbReference>
<evidence type="ECO:0000259" key="12">
    <source>
        <dbReference type="Pfam" id="PF01406"/>
    </source>
</evidence>
<dbReference type="EC" id="6.1.1.16" evidence="2"/>
<keyword evidence="6" id="KW-0862">Zinc</keyword>
<dbReference type="PANTHER" id="PTHR10890">
    <property type="entry name" value="CYSTEINYL-TRNA SYNTHETASE"/>
    <property type="match status" value="1"/>
</dbReference>
<name>A0A1J4JV03_9EUKA</name>
<evidence type="ECO:0000256" key="5">
    <source>
        <dbReference type="ARBA" id="ARBA00022741"/>
    </source>
</evidence>
<dbReference type="SUPFAM" id="SSF47323">
    <property type="entry name" value="Anticodon-binding domain of a subclass of class I aminoacyl-tRNA synthetases"/>
    <property type="match status" value="1"/>
</dbReference>
<dbReference type="GO" id="GO:0005737">
    <property type="term" value="C:cytoplasm"/>
    <property type="evidence" value="ECO:0007669"/>
    <property type="project" value="TreeGrafter"/>
</dbReference>
<evidence type="ECO:0000256" key="8">
    <source>
        <dbReference type="ARBA" id="ARBA00022917"/>
    </source>
</evidence>
<keyword evidence="5" id="KW-0547">Nucleotide-binding</keyword>
<feature type="compositionally biased region" description="Basic and acidic residues" evidence="11">
    <location>
        <begin position="565"/>
        <end position="574"/>
    </location>
</feature>
<sequence length="630" mass="71433">MIETGVSAYNTLGSSVQPILRHEGQPLRVYTCGPTVYADAHLGHARTYVSLDMIRRIMTDYFRIPVLWCMNITDIDDKIINEFNTKKTGFDTVFDYSKNRENAFFKDMDALNVRRPDSLLRVTEVIPQIIAFIEDLIKNGFAYEAKGSVYFDVVKYAKDDRFTYAELEPESFSLTDNRQSEDLAALGKHNDPDFALWKGAKPGEPSWDSPWGKGRPGWHIECSAMSDKFFGTQFDIHCGGIDLRFPHHTNEIAQTQARSGVVPWVHTWLHTGQLKSNGEKMSKSLHNYKTISTTLQTNDFRLLRMAFALVSWQNVLDFNEEHITQATNILKRFTNFLQKAEGLLQTGQATEVHDFTENDQKFARLLEETQLKIRTAFASNFNIPQAINALQELINATFSDPPNNGLFISAARLVNQILNVLGFTKETVKLSETGGVNMGPVATTMAEFRKVTRPTSLALLKDGRELAQALGVNLKQPRPENDEEAQKKYDLVKRLDDHVKQLLSEMDTLRDSGLPALGIRLEDRADGTVEFKIGDPEDPEIKQKKQQIASKAKEQKQKQAPPPKKAAEPVEHPAKMFKKQTDQYSQWDENGIPTHDVEGKPLPKSRLNKLKGVYNKLLQKYNKQNGIESK</sequence>
<dbReference type="GO" id="GO:0046872">
    <property type="term" value="F:metal ion binding"/>
    <property type="evidence" value="ECO:0007669"/>
    <property type="project" value="UniProtKB-KW"/>
</dbReference>
<evidence type="ECO:0000256" key="9">
    <source>
        <dbReference type="ARBA" id="ARBA00023146"/>
    </source>
</evidence>
<dbReference type="AlphaFoldDB" id="A0A1J4JV03"/>
<dbReference type="GO" id="GO:0004817">
    <property type="term" value="F:cysteine-tRNA ligase activity"/>
    <property type="evidence" value="ECO:0007669"/>
    <property type="project" value="UniProtKB-EC"/>
</dbReference>
<dbReference type="SUPFAM" id="SSF52374">
    <property type="entry name" value="Nucleotidylyl transferase"/>
    <property type="match status" value="1"/>
</dbReference>
<dbReference type="InterPro" id="IPR024909">
    <property type="entry name" value="Cys-tRNA/MSH_ligase"/>
</dbReference>
<dbReference type="GO" id="GO:0005524">
    <property type="term" value="F:ATP binding"/>
    <property type="evidence" value="ECO:0007669"/>
    <property type="project" value="UniProtKB-KW"/>
</dbReference>
<protein>
    <recommendedName>
        <fullName evidence="2">cysteine--tRNA ligase</fullName>
        <ecNumber evidence="2">6.1.1.16</ecNumber>
    </recommendedName>
    <alternativeName>
        <fullName evidence="10">Cysteinyl-tRNA synthetase</fullName>
    </alternativeName>
</protein>
<dbReference type="GeneID" id="94828480"/>
<comment type="caution">
    <text evidence="13">The sequence shown here is derived from an EMBL/GenBank/DDBJ whole genome shotgun (WGS) entry which is preliminary data.</text>
</comment>
<dbReference type="PANTHER" id="PTHR10890:SF3">
    <property type="entry name" value="CYSTEINE--TRNA LIGASE, CYTOPLASMIC"/>
    <property type="match status" value="1"/>
</dbReference>
<evidence type="ECO:0000256" key="2">
    <source>
        <dbReference type="ARBA" id="ARBA00012832"/>
    </source>
</evidence>
<dbReference type="CDD" id="cd00672">
    <property type="entry name" value="CysRS_core"/>
    <property type="match status" value="1"/>
</dbReference>
<comment type="cofactor">
    <cofactor evidence="1">
        <name>Zn(2+)</name>
        <dbReference type="ChEBI" id="CHEBI:29105"/>
    </cofactor>
</comment>
<accession>A0A1J4JV03</accession>
<evidence type="ECO:0000256" key="1">
    <source>
        <dbReference type="ARBA" id="ARBA00001947"/>
    </source>
</evidence>
<dbReference type="InterPro" id="IPR015803">
    <property type="entry name" value="Cys-tRNA-ligase"/>
</dbReference>
<evidence type="ECO:0000313" key="14">
    <source>
        <dbReference type="Proteomes" id="UP000179807"/>
    </source>
</evidence>
<dbReference type="FunFam" id="3.40.50.620:FF:000027">
    <property type="entry name" value="Cysteine--tRNA ligase, cytoplasmic"/>
    <property type="match status" value="1"/>
</dbReference>
<dbReference type="Gene3D" id="3.40.50.620">
    <property type="entry name" value="HUPs"/>
    <property type="match status" value="1"/>
</dbReference>
<dbReference type="Pfam" id="PF01406">
    <property type="entry name" value="tRNA-synt_1e"/>
    <property type="match status" value="1"/>
</dbReference>
<keyword evidence="9" id="KW-0030">Aminoacyl-tRNA synthetase</keyword>
<evidence type="ECO:0000256" key="10">
    <source>
        <dbReference type="ARBA" id="ARBA00031499"/>
    </source>
</evidence>
<evidence type="ECO:0000256" key="7">
    <source>
        <dbReference type="ARBA" id="ARBA00022840"/>
    </source>
</evidence>
<evidence type="ECO:0000256" key="3">
    <source>
        <dbReference type="ARBA" id="ARBA00022598"/>
    </source>
</evidence>
<dbReference type="NCBIfam" id="TIGR00435">
    <property type="entry name" value="cysS"/>
    <property type="match status" value="1"/>
</dbReference>
<proteinExistence type="inferred from homology"/>
<keyword evidence="14" id="KW-1185">Reference proteome</keyword>
<organism evidence="13 14">
    <name type="scientific">Tritrichomonas foetus</name>
    <dbReference type="NCBI Taxonomy" id="1144522"/>
    <lineage>
        <taxon>Eukaryota</taxon>
        <taxon>Metamonada</taxon>
        <taxon>Parabasalia</taxon>
        <taxon>Tritrichomonadida</taxon>
        <taxon>Tritrichomonadidae</taxon>
        <taxon>Tritrichomonas</taxon>
    </lineage>
</organism>
<keyword evidence="3 13" id="KW-0436">Ligase</keyword>